<protein>
    <recommendedName>
        <fullName evidence="2">Myoglobin</fullName>
    </recommendedName>
    <alternativeName>
        <fullName evidence="13">Nitrite reductase MB</fullName>
    </alternativeName>
    <alternativeName>
        <fullName evidence="14">Pseudoperoxidase MB</fullName>
    </alternativeName>
</protein>
<evidence type="ECO:0000256" key="9">
    <source>
        <dbReference type="ARBA" id="ARBA00023004"/>
    </source>
</evidence>
<evidence type="ECO:0000256" key="15">
    <source>
        <dbReference type="ARBA" id="ARBA00048118"/>
    </source>
</evidence>
<evidence type="ECO:0000256" key="14">
    <source>
        <dbReference type="ARBA" id="ARBA00044553"/>
    </source>
</evidence>
<keyword evidence="7" id="KW-0479">Metal-binding</keyword>
<evidence type="ECO:0000256" key="3">
    <source>
        <dbReference type="ARBA" id="ARBA00022448"/>
    </source>
</evidence>
<dbReference type="OrthoDB" id="6344802at2759"/>
<dbReference type="Gene3D" id="6.10.140.2110">
    <property type="match status" value="1"/>
</dbReference>
<dbReference type="PRINTS" id="PR00613">
    <property type="entry name" value="MYOGLOBIN"/>
</dbReference>
<dbReference type="GO" id="GO:0005344">
    <property type="term" value="F:oxygen carrier activity"/>
    <property type="evidence" value="ECO:0007669"/>
    <property type="project" value="UniProtKB-KW"/>
</dbReference>
<evidence type="ECO:0000313" key="20">
    <source>
        <dbReference type="Proteomes" id="UP001152803"/>
    </source>
</evidence>
<evidence type="ECO:0000256" key="12">
    <source>
        <dbReference type="ARBA" id="ARBA00044514"/>
    </source>
</evidence>
<comment type="catalytic activity">
    <reaction evidence="15">
        <text>Fe(III)-heme b-[protein] + nitric oxide + H2O = Fe(II)-heme b-[protein] + nitrite + 2 H(+)</text>
        <dbReference type="Rhea" id="RHEA:77711"/>
        <dbReference type="Rhea" id="RHEA-COMP:18975"/>
        <dbReference type="Rhea" id="RHEA-COMP:18976"/>
        <dbReference type="ChEBI" id="CHEBI:15377"/>
        <dbReference type="ChEBI" id="CHEBI:15378"/>
        <dbReference type="ChEBI" id="CHEBI:16301"/>
        <dbReference type="ChEBI" id="CHEBI:16480"/>
        <dbReference type="ChEBI" id="CHEBI:55376"/>
        <dbReference type="ChEBI" id="CHEBI:60344"/>
    </reaction>
    <physiologicalReaction direction="right-to-left" evidence="15">
        <dbReference type="Rhea" id="RHEA:77713"/>
    </physiologicalReaction>
</comment>
<dbReference type="GO" id="GO:0070062">
    <property type="term" value="C:extracellular exosome"/>
    <property type="evidence" value="ECO:0007669"/>
    <property type="project" value="TreeGrafter"/>
</dbReference>
<reference evidence="19" key="1">
    <citation type="journal article" date="2023" name="Science">
        <title>Genome structures resolve the early diversification of teleost fishes.</title>
        <authorList>
            <person name="Parey E."/>
            <person name="Louis A."/>
            <person name="Montfort J."/>
            <person name="Bouchez O."/>
            <person name="Roques C."/>
            <person name="Iampietro C."/>
            <person name="Lluch J."/>
            <person name="Castinel A."/>
            <person name="Donnadieu C."/>
            <person name="Desvignes T."/>
            <person name="Floi Bucao C."/>
            <person name="Jouanno E."/>
            <person name="Wen M."/>
            <person name="Mejri S."/>
            <person name="Dirks R."/>
            <person name="Jansen H."/>
            <person name="Henkel C."/>
            <person name="Chen W.J."/>
            <person name="Zahm M."/>
            <person name="Cabau C."/>
            <person name="Klopp C."/>
            <person name="Thompson A.W."/>
            <person name="Robinson-Rechavi M."/>
            <person name="Braasch I."/>
            <person name="Lecointre G."/>
            <person name="Bobe J."/>
            <person name="Postlethwait J.H."/>
            <person name="Berthelot C."/>
            <person name="Roest Crollius H."/>
            <person name="Guiguen Y."/>
        </authorList>
    </citation>
    <scope>NUCLEOTIDE SEQUENCE</scope>
    <source>
        <strain evidence="19">Concon-B</strain>
    </source>
</reference>
<evidence type="ECO:0000256" key="6">
    <source>
        <dbReference type="ARBA" id="ARBA00022621"/>
    </source>
</evidence>
<keyword evidence="4" id="KW-0963">Cytoplasm</keyword>
<keyword evidence="3 17" id="KW-0813">Transport</keyword>
<name>A0A9Q1DXZ5_CONCO</name>
<dbReference type="EMBL" id="JAFJMO010000002">
    <property type="protein sequence ID" value="KAJ8283804.1"/>
    <property type="molecule type" value="Genomic_DNA"/>
</dbReference>
<dbReference type="PANTHER" id="PTHR47132">
    <property type="entry name" value="MYOGLOBIN"/>
    <property type="match status" value="1"/>
</dbReference>
<evidence type="ECO:0000256" key="13">
    <source>
        <dbReference type="ARBA" id="ARBA00044552"/>
    </source>
</evidence>
<evidence type="ECO:0000256" key="5">
    <source>
        <dbReference type="ARBA" id="ARBA00022617"/>
    </source>
</evidence>
<keyword evidence="10" id="KW-0514">Muscle protein</keyword>
<evidence type="ECO:0000256" key="4">
    <source>
        <dbReference type="ARBA" id="ARBA00022490"/>
    </source>
</evidence>
<evidence type="ECO:0000256" key="2">
    <source>
        <dbReference type="ARBA" id="ARBA00019044"/>
    </source>
</evidence>
<dbReference type="Proteomes" id="UP001152803">
    <property type="component" value="Unassembled WGS sequence"/>
</dbReference>
<evidence type="ECO:0000256" key="17">
    <source>
        <dbReference type="RuleBase" id="RU000356"/>
    </source>
</evidence>
<dbReference type="GO" id="GO:0019825">
    <property type="term" value="F:oxygen binding"/>
    <property type="evidence" value="ECO:0007669"/>
    <property type="project" value="InterPro"/>
</dbReference>
<dbReference type="Pfam" id="PF00042">
    <property type="entry name" value="Globin"/>
    <property type="match status" value="1"/>
</dbReference>
<keyword evidence="8" id="KW-0560">Oxidoreductase</keyword>
<dbReference type="PANTHER" id="PTHR47132:SF1">
    <property type="entry name" value="MYOGLOBIN"/>
    <property type="match status" value="1"/>
</dbReference>
<dbReference type="GO" id="GO:0046872">
    <property type="term" value="F:metal ion binding"/>
    <property type="evidence" value="ECO:0007669"/>
    <property type="project" value="UniProtKB-KW"/>
</dbReference>
<dbReference type="Gene3D" id="6.10.140.2100">
    <property type="match status" value="1"/>
</dbReference>
<evidence type="ECO:0000256" key="16">
    <source>
        <dbReference type="ARBA" id="ARBA00049931"/>
    </source>
</evidence>
<dbReference type="InterPro" id="IPR009050">
    <property type="entry name" value="Globin-like_sf"/>
</dbReference>
<sequence length="165" mass="18020">MVAFKRLSCNFAWTTNLLIMTDFDLALQAFAPIGVDKRMSGGEVLTRLFQTHPETQGLFPRFEKIPPGELAGNAAVAAHGEIVLQKLSELLNAKGAHASALKPMGKTHATVHKIKLNNFDLITGVLVKMMDEKKVDKAAQDAFKRVMAVVITDLGKLYTEHGFSG</sequence>
<organism evidence="19 20">
    <name type="scientific">Conger conger</name>
    <name type="common">Conger eel</name>
    <name type="synonym">Muraena conger</name>
    <dbReference type="NCBI Taxonomy" id="82655"/>
    <lineage>
        <taxon>Eukaryota</taxon>
        <taxon>Metazoa</taxon>
        <taxon>Chordata</taxon>
        <taxon>Craniata</taxon>
        <taxon>Vertebrata</taxon>
        <taxon>Euteleostomi</taxon>
        <taxon>Actinopterygii</taxon>
        <taxon>Neopterygii</taxon>
        <taxon>Teleostei</taxon>
        <taxon>Anguilliformes</taxon>
        <taxon>Congridae</taxon>
        <taxon>Conger</taxon>
    </lineage>
</organism>
<dbReference type="GO" id="GO:0020037">
    <property type="term" value="F:heme binding"/>
    <property type="evidence" value="ECO:0007669"/>
    <property type="project" value="InterPro"/>
</dbReference>
<feature type="domain" description="Globin" evidence="18">
    <location>
        <begin position="17"/>
        <end position="159"/>
    </location>
</feature>
<keyword evidence="20" id="KW-1185">Reference proteome</keyword>
<comment type="similarity">
    <text evidence="1 17">Belongs to the globin family.</text>
</comment>
<evidence type="ECO:0000259" key="18">
    <source>
        <dbReference type="PROSITE" id="PS01033"/>
    </source>
</evidence>
<gene>
    <name evidence="19" type="ORF">COCON_G00026540</name>
</gene>
<comment type="catalytic activity">
    <reaction evidence="16">
        <text>H2O2 + AH2 = A + 2 H2O</text>
        <dbReference type="Rhea" id="RHEA:30275"/>
        <dbReference type="ChEBI" id="CHEBI:13193"/>
        <dbReference type="ChEBI" id="CHEBI:15377"/>
        <dbReference type="ChEBI" id="CHEBI:16240"/>
        <dbReference type="ChEBI" id="CHEBI:17499"/>
    </reaction>
</comment>
<dbReference type="GO" id="GO:0016528">
    <property type="term" value="C:sarcoplasm"/>
    <property type="evidence" value="ECO:0007669"/>
    <property type="project" value="UniProtKB-SubCell"/>
</dbReference>
<evidence type="ECO:0000256" key="1">
    <source>
        <dbReference type="ARBA" id="ARBA00008705"/>
    </source>
</evidence>
<dbReference type="SUPFAM" id="SSF46458">
    <property type="entry name" value="Globin-like"/>
    <property type="match status" value="1"/>
</dbReference>
<evidence type="ECO:0000256" key="8">
    <source>
        <dbReference type="ARBA" id="ARBA00023002"/>
    </source>
</evidence>
<comment type="subunit">
    <text evidence="12">Monomeric.</text>
</comment>
<evidence type="ECO:0000313" key="19">
    <source>
        <dbReference type="EMBL" id="KAJ8283804.1"/>
    </source>
</evidence>
<keyword evidence="6 17" id="KW-0561">Oxygen transport</keyword>
<proteinExistence type="inferred from homology"/>
<dbReference type="InterPro" id="IPR000971">
    <property type="entry name" value="Globin"/>
</dbReference>
<evidence type="ECO:0000256" key="11">
    <source>
        <dbReference type="ARBA" id="ARBA00044498"/>
    </source>
</evidence>
<comment type="subcellular location">
    <subcellularLocation>
        <location evidence="11">Cytoplasm</location>
        <location evidence="11">Sarcoplasm</location>
    </subcellularLocation>
</comment>
<dbReference type="GO" id="GO:0016491">
    <property type="term" value="F:oxidoreductase activity"/>
    <property type="evidence" value="ECO:0007669"/>
    <property type="project" value="UniProtKB-KW"/>
</dbReference>
<keyword evidence="9" id="KW-0408">Iron</keyword>
<evidence type="ECO:0000256" key="7">
    <source>
        <dbReference type="ARBA" id="ARBA00022723"/>
    </source>
</evidence>
<dbReference type="PROSITE" id="PS01033">
    <property type="entry name" value="GLOBIN"/>
    <property type="match status" value="1"/>
</dbReference>
<dbReference type="AlphaFoldDB" id="A0A9Q1DXZ5"/>
<evidence type="ECO:0000256" key="10">
    <source>
        <dbReference type="ARBA" id="ARBA00023179"/>
    </source>
</evidence>
<accession>A0A9Q1DXZ5</accession>
<keyword evidence="5 17" id="KW-0349">Heme</keyword>
<comment type="caution">
    <text evidence="19">The sequence shown here is derived from an EMBL/GenBank/DDBJ whole genome shotgun (WGS) entry which is preliminary data.</text>
</comment>
<dbReference type="InterPro" id="IPR002335">
    <property type="entry name" value="Myoglobin"/>
</dbReference>